<protein>
    <submittedName>
        <fullName evidence="1">Uncharacterized protein</fullName>
    </submittedName>
</protein>
<dbReference type="EMBL" id="JAFBFH010000003">
    <property type="protein sequence ID" value="MBM7713664.1"/>
    <property type="molecule type" value="Genomic_DNA"/>
</dbReference>
<name>A0ABS2R3E9_9BACI</name>
<reference evidence="1 2" key="1">
    <citation type="submission" date="2021-01" db="EMBL/GenBank/DDBJ databases">
        <title>Genomic Encyclopedia of Type Strains, Phase IV (KMG-IV): sequencing the most valuable type-strain genomes for metagenomic binning, comparative biology and taxonomic classification.</title>
        <authorList>
            <person name="Goeker M."/>
        </authorList>
    </citation>
    <scope>NUCLEOTIDE SEQUENCE [LARGE SCALE GENOMIC DNA]</scope>
    <source>
        <strain evidence="1 2">DSM 105453</strain>
    </source>
</reference>
<proteinExistence type="predicted"/>
<accession>A0ABS2R3E9</accession>
<sequence>MSENCFYYTKHMKENEWHFVTFQVSDMDREEVLCDECYDDWLQGMKG</sequence>
<evidence type="ECO:0000313" key="2">
    <source>
        <dbReference type="Proteomes" id="UP000823485"/>
    </source>
</evidence>
<dbReference type="RefSeq" id="WP_205178701.1">
    <property type="nucleotide sequence ID" value="NZ_JAFBFH010000003.1"/>
</dbReference>
<comment type="caution">
    <text evidence="1">The sequence shown here is derived from an EMBL/GenBank/DDBJ whole genome shotgun (WGS) entry which is preliminary data.</text>
</comment>
<keyword evidence="2" id="KW-1185">Reference proteome</keyword>
<dbReference type="Proteomes" id="UP000823485">
    <property type="component" value="Unassembled WGS sequence"/>
</dbReference>
<organism evidence="1 2">
    <name type="scientific">Siminovitchia thermophila</name>
    <dbReference type="NCBI Taxonomy" id="1245522"/>
    <lineage>
        <taxon>Bacteria</taxon>
        <taxon>Bacillati</taxon>
        <taxon>Bacillota</taxon>
        <taxon>Bacilli</taxon>
        <taxon>Bacillales</taxon>
        <taxon>Bacillaceae</taxon>
        <taxon>Siminovitchia</taxon>
    </lineage>
</organism>
<evidence type="ECO:0000313" key="1">
    <source>
        <dbReference type="EMBL" id="MBM7713664.1"/>
    </source>
</evidence>
<gene>
    <name evidence="1" type="ORF">JOC94_000633</name>
</gene>